<evidence type="ECO:0000259" key="5">
    <source>
        <dbReference type="PROSITE" id="PS51296"/>
    </source>
</evidence>
<dbReference type="Gene3D" id="2.102.10.10">
    <property type="entry name" value="Rieske [2Fe-2S] iron-sulphur domain"/>
    <property type="match status" value="1"/>
</dbReference>
<name>A0A430R168_THESC</name>
<evidence type="ECO:0000313" key="7">
    <source>
        <dbReference type="Proteomes" id="UP000288082"/>
    </source>
</evidence>
<keyword evidence="3" id="KW-0408">Iron</keyword>
<comment type="caution">
    <text evidence="6">The sequence shown here is derived from an EMBL/GenBank/DDBJ whole genome shotgun (WGS) entry which is preliminary data.</text>
</comment>
<reference evidence="6 7" key="1">
    <citation type="journal article" date="2019" name="Extremophiles">
        <title>Biogeography of thermophiles and predominance of Thermus scotoductus in domestic water heaters.</title>
        <authorList>
            <person name="Wilpiszeski R.L."/>
            <person name="Zhang Z."/>
            <person name="House C.H."/>
        </authorList>
    </citation>
    <scope>NUCLEOTIDE SEQUENCE [LARGE SCALE GENOMIC DNA]</scope>
    <source>
        <strain evidence="6 7">38_S38</strain>
    </source>
</reference>
<dbReference type="GO" id="GO:0046872">
    <property type="term" value="F:metal ion binding"/>
    <property type="evidence" value="ECO:0007669"/>
    <property type="project" value="UniProtKB-KW"/>
</dbReference>
<dbReference type="Proteomes" id="UP000288082">
    <property type="component" value="Unassembled WGS sequence"/>
</dbReference>
<keyword evidence="4" id="KW-0411">Iron-sulfur</keyword>
<organism evidence="6 7">
    <name type="scientific">Thermus scotoductus</name>
    <dbReference type="NCBI Taxonomy" id="37636"/>
    <lineage>
        <taxon>Bacteria</taxon>
        <taxon>Thermotogati</taxon>
        <taxon>Deinococcota</taxon>
        <taxon>Deinococci</taxon>
        <taxon>Thermales</taxon>
        <taxon>Thermaceae</taxon>
        <taxon>Thermus</taxon>
    </lineage>
</organism>
<dbReference type="GO" id="GO:0051537">
    <property type="term" value="F:2 iron, 2 sulfur cluster binding"/>
    <property type="evidence" value="ECO:0007669"/>
    <property type="project" value="UniProtKB-KW"/>
</dbReference>
<evidence type="ECO:0000256" key="4">
    <source>
        <dbReference type="ARBA" id="ARBA00023014"/>
    </source>
</evidence>
<evidence type="ECO:0000256" key="2">
    <source>
        <dbReference type="ARBA" id="ARBA00022723"/>
    </source>
</evidence>
<protein>
    <recommendedName>
        <fullName evidence="5">Rieske domain-containing protein</fullName>
    </recommendedName>
</protein>
<dbReference type="PROSITE" id="PS51296">
    <property type="entry name" value="RIESKE"/>
    <property type="match status" value="1"/>
</dbReference>
<evidence type="ECO:0000256" key="1">
    <source>
        <dbReference type="ARBA" id="ARBA00022714"/>
    </source>
</evidence>
<keyword evidence="1" id="KW-0001">2Fe-2S</keyword>
<dbReference type="InterPro" id="IPR017941">
    <property type="entry name" value="Rieske_2Fe-2S"/>
</dbReference>
<proteinExistence type="predicted"/>
<feature type="non-terminal residue" evidence="6">
    <location>
        <position position="1"/>
    </location>
</feature>
<dbReference type="EMBL" id="PELM01000365">
    <property type="protein sequence ID" value="RTH01156.1"/>
    <property type="molecule type" value="Genomic_DNA"/>
</dbReference>
<sequence length="78" mass="8502">GDGVLLVRLCGGILADRNQVLGRGNPLQRGPVEGNVITCPWHGCQFDLVSGECLPVPHVQREPCPVRVHGQRVWVRPS</sequence>
<dbReference type="RefSeq" id="WP_153186101.1">
    <property type="nucleotide sequence ID" value="NZ_PELM01000365.1"/>
</dbReference>
<keyword evidence="2" id="KW-0479">Metal-binding</keyword>
<feature type="domain" description="Rieske" evidence="5">
    <location>
        <begin position="1"/>
        <end position="75"/>
    </location>
</feature>
<accession>A0A430R168</accession>
<dbReference type="AlphaFoldDB" id="A0A430R168"/>
<dbReference type="SUPFAM" id="SSF50022">
    <property type="entry name" value="ISP domain"/>
    <property type="match status" value="1"/>
</dbReference>
<gene>
    <name evidence="6" type="ORF">CSW50_09800</name>
</gene>
<evidence type="ECO:0000313" key="6">
    <source>
        <dbReference type="EMBL" id="RTH01156.1"/>
    </source>
</evidence>
<dbReference type="Pfam" id="PF00355">
    <property type="entry name" value="Rieske"/>
    <property type="match status" value="1"/>
</dbReference>
<dbReference type="InterPro" id="IPR036922">
    <property type="entry name" value="Rieske_2Fe-2S_sf"/>
</dbReference>
<evidence type="ECO:0000256" key="3">
    <source>
        <dbReference type="ARBA" id="ARBA00023004"/>
    </source>
</evidence>